<evidence type="ECO:0000256" key="2">
    <source>
        <dbReference type="SAM" id="Phobius"/>
    </source>
</evidence>
<evidence type="ECO:0000313" key="5">
    <source>
        <dbReference type="Proteomes" id="UP000005238"/>
    </source>
</evidence>
<keyword evidence="2" id="KW-0812">Transmembrane</keyword>
<feature type="region of interest" description="Disordered" evidence="1">
    <location>
        <begin position="1"/>
        <end position="33"/>
    </location>
</feature>
<dbReference type="Pfam" id="PF01852">
    <property type="entry name" value="START"/>
    <property type="match status" value="1"/>
</dbReference>
<dbReference type="SUPFAM" id="SSF55961">
    <property type="entry name" value="Bet v1-like"/>
    <property type="match status" value="1"/>
</dbReference>
<dbReference type="InterPro" id="IPR045096">
    <property type="entry name" value="EDR2-like"/>
</dbReference>
<dbReference type="HOGENOM" id="CLU_289943_0_0_1"/>
<dbReference type="InParanoid" id="H3GU13"/>
<dbReference type="InterPro" id="IPR009769">
    <property type="entry name" value="EDR2_C"/>
</dbReference>
<dbReference type="EMBL" id="DS566048">
    <property type="status" value="NOT_ANNOTATED_CDS"/>
    <property type="molecule type" value="Genomic_DNA"/>
</dbReference>
<sequence length="1057" mass="116581">MDVAPEDSSAGRRRASTSSPRSFSPPALKSSVSVGAVPVSDAMSLTATEPLPPKPKRTPVPRLRFDYGGQAAASDVPSTVKLLSELERSWAMFAASWKVVDLFAGMQVWQEQPKDADSSEPLNNVLLSTASAALVTFLAGHIGGGGFAVSVLLTLLVVAAALWTLSNVRAKSAVPCFKTLQVVDGSPSEIFLYLMGIKNYPVWDASVERAEVVHTIDDHSDIIHLVYRPVWMWPIWLAPRDLCLLRYWRRAEDGSYVVCMQSALHPECPPMHGLVRATCKGGGFIISPRALSVTLGDELTSMVTNVVHLDPQGWEGQLLQRLNVMHLYVRPQVLSLTGLRDVMEARKYVCPNVPEEFSAVLAASTDEQAAAAHEEGATGAAGDADAPASVLEEFPSNLPRAMWAEPDGQAMMVRGPDYLSDRRKIPSQSPSLRLVGVDLFQSSESIEHIASRPDNSVQRELKRHEEQGTEMPFTFVVNFVVPGNPRINVVLYYQAPHPSVMTDGSPSAELMADFLEGSDEFRNERFKLIPCIVEGSFIVRQAVGSTPALIGKKLRQPTFRGKQYFELDVDIGSSAVANRVVGLVSGYAKKLVIDMGFVLEGQSPDELPERLFGSVRLVHIDLGVAKKLTSSGETKAMPSTRHIFADLDALNQDVCKYMRAHSEEFSDAELGKHSPISARKLTKLFSNPDGATKYFHGSYYYLKLKDVEAFQAAGWDMRPKSASKYRTLGHLPKPVCSPEGDAKEKESKTLVLVAGKVAASVLHGVDKYFEAGWCVQCYCFRDRDAKVYDGLAAEHPSHFQCIYLDKSVRSLIKEISADKEVLGAPHEFELGDAVKIDSNTPMNYKLSVLYQHIHELQDKVLAMEAKSAAQSVMQHDNTHFQLQQQKEAFEYQLSKQDEEFQKRLREHRKAATFVRKRHEQLVEERVEECSNEVATVLSTLGELSERVKQDVSEYQRARLDEELARWRRKTIGNCSQTPSLNFQDTPVSSTLLDAVDVVLKQNGVTNGIKNWRAALLMLIVHKISAWLSSASFGADVVGAVGTFMAIVVIAGCFAGAC</sequence>
<evidence type="ECO:0000256" key="1">
    <source>
        <dbReference type="SAM" id="MobiDB-lite"/>
    </source>
</evidence>
<dbReference type="EnsemblProtists" id="Phyra80680">
    <property type="protein sequence ID" value="Phyra80680"/>
    <property type="gene ID" value="Phyra80680"/>
</dbReference>
<dbReference type="Gene3D" id="3.30.530.20">
    <property type="match status" value="1"/>
</dbReference>
<dbReference type="VEuPathDB" id="FungiDB:KRP22_11687"/>
<dbReference type="CDD" id="cd00177">
    <property type="entry name" value="START"/>
    <property type="match status" value="1"/>
</dbReference>
<proteinExistence type="predicted"/>
<organism evidence="4 5">
    <name type="scientific">Phytophthora ramorum</name>
    <name type="common">Sudden oak death agent</name>
    <dbReference type="NCBI Taxonomy" id="164328"/>
    <lineage>
        <taxon>Eukaryota</taxon>
        <taxon>Sar</taxon>
        <taxon>Stramenopiles</taxon>
        <taxon>Oomycota</taxon>
        <taxon>Peronosporomycetes</taxon>
        <taxon>Peronosporales</taxon>
        <taxon>Peronosporaceae</taxon>
        <taxon>Phytophthora</taxon>
    </lineage>
</organism>
<dbReference type="VEuPathDB" id="FungiDB:KRP23_11082"/>
<dbReference type="GO" id="GO:0008289">
    <property type="term" value="F:lipid binding"/>
    <property type="evidence" value="ECO:0007669"/>
    <property type="project" value="InterPro"/>
</dbReference>
<feature type="domain" description="START" evidence="3">
    <location>
        <begin position="109"/>
        <end position="345"/>
    </location>
</feature>
<evidence type="ECO:0000259" key="3">
    <source>
        <dbReference type="PROSITE" id="PS50848"/>
    </source>
</evidence>
<feature type="compositionally biased region" description="Low complexity" evidence="1">
    <location>
        <begin position="16"/>
        <end position="27"/>
    </location>
</feature>
<dbReference type="SMART" id="SM00234">
    <property type="entry name" value="START"/>
    <property type="match status" value="1"/>
</dbReference>
<dbReference type="Pfam" id="PF07059">
    <property type="entry name" value="EDR2_C"/>
    <property type="match status" value="1"/>
</dbReference>
<keyword evidence="2" id="KW-1133">Transmembrane helix</keyword>
<keyword evidence="2" id="KW-0472">Membrane</keyword>
<protein>
    <recommendedName>
        <fullName evidence="3">START domain-containing protein</fullName>
    </recommendedName>
</protein>
<feature type="transmembrane region" description="Helical" evidence="2">
    <location>
        <begin position="1036"/>
        <end position="1056"/>
    </location>
</feature>
<reference evidence="4" key="2">
    <citation type="submission" date="2015-06" db="UniProtKB">
        <authorList>
            <consortium name="EnsemblProtists"/>
        </authorList>
    </citation>
    <scope>IDENTIFICATION</scope>
    <source>
        <strain evidence="4">Pr102</strain>
    </source>
</reference>
<reference evidence="5" key="1">
    <citation type="journal article" date="2006" name="Science">
        <title>Phytophthora genome sequences uncover evolutionary origins and mechanisms of pathogenesis.</title>
        <authorList>
            <person name="Tyler B.M."/>
            <person name="Tripathy S."/>
            <person name="Zhang X."/>
            <person name="Dehal P."/>
            <person name="Jiang R.H."/>
            <person name="Aerts A."/>
            <person name="Arredondo F.D."/>
            <person name="Baxter L."/>
            <person name="Bensasson D."/>
            <person name="Beynon J.L."/>
            <person name="Chapman J."/>
            <person name="Damasceno C.M."/>
            <person name="Dorrance A.E."/>
            <person name="Dou D."/>
            <person name="Dickerman A.W."/>
            <person name="Dubchak I.L."/>
            <person name="Garbelotto M."/>
            <person name="Gijzen M."/>
            <person name="Gordon S.G."/>
            <person name="Govers F."/>
            <person name="Grunwald N.J."/>
            <person name="Huang W."/>
            <person name="Ivors K.L."/>
            <person name="Jones R.W."/>
            <person name="Kamoun S."/>
            <person name="Krampis K."/>
            <person name="Lamour K.H."/>
            <person name="Lee M.K."/>
            <person name="McDonald W.H."/>
            <person name="Medina M."/>
            <person name="Meijer H.J."/>
            <person name="Nordberg E.K."/>
            <person name="Maclean D.J."/>
            <person name="Ospina-Giraldo M.D."/>
            <person name="Morris P.F."/>
            <person name="Phuntumart V."/>
            <person name="Putnam N.H."/>
            <person name="Rash S."/>
            <person name="Rose J.K."/>
            <person name="Sakihama Y."/>
            <person name="Salamov A.A."/>
            <person name="Savidor A."/>
            <person name="Scheuring C.F."/>
            <person name="Smith B.M."/>
            <person name="Sobral B.W."/>
            <person name="Terry A."/>
            <person name="Torto-Alalibo T.A."/>
            <person name="Win J."/>
            <person name="Xu Z."/>
            <person name="Zhang H."/>
            <person name="Grigoriev I.V."/>
            <person name="Rokhsar D.S."/>
            <person name="Boore J.L."/>
        </authorList>
    </citation>
    <scope>NUCLEOTIDE SEQUENCE [LARGE SCALE GENOMIC DNA]</scope>
    <source>
        <strain evidence="5">Pr102</strain>
    </source>
</reference>
<evidence type="ECO:0000313" key="4">
    <source>
        <dbReference type="EnsemblProtists" id="Phyra80680"/>
    </source>
</evidence>
<dbReference type="Proteomes" id="UP000005238">
    <property type="component" value="Unassembled WGS sequence"/>
</dbReference>
<dbReference type="VEuPathDB" id="FungiDB:KRP23_11081"/>
<dbReference type="AlphaFoldDB" id="H3GU13"/>
<dbReference type="InterPro" id="IPR023393">
    <property type="entry name" value="START-like_dom_sf"/>
</dbReference>
<name>H3GU13_PHYRM</name>
<dbReference type="PANTHER" id="PTHR12136">
    <property type="entry name" value="ENHANCED DISEASE RESISTANCE-RELATED"/>
    <property type="match status" value="1"/>
</dbReference>
<dbReference type="PROSITE" id="PS50848">
    <property type="entry name" value="START"/>
    <property type="match status" value="1"/>
</dbReference>
<dbReference type="VEuPathDB" id="FungiDB:KRP22_11686"/>
<feature type="transmembrane region" description="Helical" evidence="2">
    <location>
        <begin position="147"/>
        <end position="166"/>
    </location>
</feature>
<dbReference type="InterPro" id="IPR002913">
    <property type="entry name" value="START_lipid-bd_dom"/>
</dbReference>
<dbReference type="eggNOG" id="ENOG502QRRZ">
    <property type="taxonomic scope" value="Eukaryota"/>
</dbReference>
<dbReference type="PANTHER" id="PTHR12136:SF41">
    <property type="entry name" value="PLECKSTRIN HOMOLOGY (PH) AND LIPID-BINDING START DOMAINS-CONTAINING PROTEIN"/>
    <property type="match status" value="1"/>
</dbReference>
<keyword evidence="5" id="KW-1185">Reference proteome</keyword>
<accession>H3GU13</accession>